<keyword evidence="1 2" id="KW-0238">DNA-binding</keyword>
<dbReference type="EMBL" id="CP001968">
    <property type="protein sequence ID" value="ADD67520.1"/>
    <property type="molecule type" value="Genomic_DNA"/>
</dbReference>
<dbReference type="InterPro" id="IPR009057">
    <property type="entry name" value="Homeodomain-like_sf"/>
</dbReference>
<evidence type="ECO:0000256" key="2">
    <source>
        <dbReference type="PROSITE-ProRule" id="PRU00335"/>
    </source>
</evidence>
<evidence type="ECO:0000256" key="1">
    <source>
        <dbReference type="ARBA" id="ARBA00023125"/>
    </source>
</evidence>
<dbReference type="KEGG" id="dap:Dacet_0736"/>
<accession>D4H5A0</accession>
<organism evidence="4 5">
    <name type="scientific">Denitrovibrio acetiphilus (strain DSM 12809 / NBRC 114555 / N2460)</name>
    <dbReference type="NCBI Taxonomy" id="522772"/>
    <lineage>
        <taxon>Bacteria</taxon>
        <taxon>Pseudomonadati</taxon>
        <taxon>Deferribacterota</taxon>
        <taxon>Deferribacteres</taxon>
        <taxon>Deferribacterales</taxon>
        <taxon>Geovibrionaceae</taxon>
        <taxon>Denitrovibrio</taxon>
    </lineage>
</organism>
<keyword evidence="5" id="KW-1185">Reference proteome</keyword>
<dbReference type="Gene3D" id="1.10.357.10">
    <property type="entry name" value="Tetracycline Repressor, domain 2"/>
    <property type="match status" value="1"/>
</dbReference>
<dbReference type="Pfam" id="PF00440">
    <property type="entry name" value="TetR_N"/>
    <property type="match status" value="1"/>
</dbReference>
<dbReference type="InterPro" id="IPR001647">
    <property type="entry name" value="HTH_TetR"/>
</dbReference>
<gene>
    <name evidence="4" type="ordered locus">Dacet_0736</name>
</gene>
<dbReference type="PANTHER" id="PTHR43479:SF11">
    <property type="entry name" value="ACREF_ENVCD OPERON REPRESSOR-RELATED"/>
    <property type="match status" value="1"/>
</dbReference>
<sequence length="189" mass="21871" precursor="true">MEKTKETKRKLLDAACCVFREKGYDKAKVSDIVAIANVAQGTFYLYFKSKKDCLNILAEELLGSFMRELRAETETMDNSSIHRVVQKMADAIEKHKEIAAIVHFEQANMEERISVLHKTLYSEKMQMVRNALRKRHNDERTVIAKTALIDALFKQYLLGQIYIQNPVFKTDRGELNEMLNVVIEEVVLK</sequence>
<name>D4H5A0_DENA2</name>
<dbReference type="AlphaFoldDB" id="D4H5A0"/>
<dbReference type="OrthoDB" id="9812484at2"/>
<dbReference type="PRINTS" id="PR00455">
    <property type="entry name" value="HTHTETR"/>
</dbReference>
<dbReference type="Proteomes" id="UP000002012">
    <property type="component" value="Chromosome"/>
</dbReference>
<reference evidence="4 5" key="1">
    <citation type="journal article" date="2010" name="Stand. Genomic Sci.">
        <title>Complete genome sequence of Denitrovibrio acetiphilus type strain (N2460).</title>
        <authorList>
            <person name="Kiss H."/>
            <person name="Lang E."/>
            <person name="Lapidus A."/>
            <person name="Copeland A."/>
            <person name="Nolan M."/>
            <person name="Glavina Del Rio T."/>
            <person name="Chen F."/>
            <person name="Lucas S."/>
            <person name="Tice H."/>
            <person name="Cheng J.F."/>
            <person name="Han C."/>
            <person name="Goodwin L."/>
            <person name="Pitluck S."/>
            <person name="Liolios K."/>
            <person name="Pati A."/>
            <person name="Ivanova N."/>
            <person name="Mavromatis K."/>
            <person name="Chen A."/>
            <person name="Palaniappan K."/>
            <person name="Land M."/>
            <person name="Hauser L."/>
            <person name="Chang Y.J."/>
            <person name="Jeffries C.D."/>
            <person name="Detter J.C."/>
            <person name="Brettin T."/>
            <person name="Spring S."/>
            <person name="Rohde M."/>
            <person name="Goker M."/>
            <person name="Woyke T."/>
            <person name="Bristow J."/>
            <person name="Eisen J.A."/>
            <person name="Markowitz V."/>
            <person name="Hugenholtz P."/>
            <person name="Kyrpides N.C."/>
            <person name="Klenk H.P."/>
        </authorList>
    </citation>
    <scope>NUCLEOTIDE SEQUENCE [LARGE SCALE GENOMIC DNA]</scope>
    <source>
        <strain evidence="5">DSM 12809 / NBRC 114555 / N2460</strain>
    </source>
</reference>
<dbReference type="PROSITE" id="PS50977">
    <property type="entry name" value="HTH_TETR_2"/>
    <property type="match status" value="1"/>
</dbReference>
<dbReference type="InParanoid" id="D4H5A0"/>
<dbReference type="PANTHER" id="PTHR43479">
    <property type="entry name" value="ACREF/ENVCD OPERON REPRESSOR-RELATED"/>
    <property type="match status" value="1"/>
</dbReference>
<dbReference type="SUPFAM" id="SSF46689">
    <property type="entry name" value="Homeodomain-like"/>
    <property type="match status" value="1"/>
</dbReference>
<dbReference type="RefSeq" id="WP_013010056.1">
    <property type="nucleotide sequence ID" value="NC_013943.1"/>
</dbReference>
<evidence type="ECO:0000313" key="5">
    <source>
        <dbReference type="Proteomes" id="UP000002012"/>
    </source>
</evidence>
<dbReference type="PaxDb" id="522772-Dacet_0736"/>
<evidence type="ECO:0000313" key="4">
    <source>
        <dbReference type="EMBL" id="ADD67520.1"/>
    </source>
</evidence>
<protein>
    <submittedName>
        <fullName evidence="4">Transcriptional regulator, TetR family</fullName>
    </submittedName>
</protein>
<proteinExistence type="predicted"/>
<feature type="DNA-binding region" description="H-T-H motif" evidence="2">
    <location>
        <begin position="28"/>
        <end position="47"/>
    </location>
</feature>
<dbReference type="eggNOG" id="COG1309">
    <property type="taxonomic scope" value="Bacteria"/>
</dbReference>
<dbReference type="STRING" id="522772.Dacet_0736"/>
<dbReference type="GO" id="GO:0003677">
    <property type="term" value="F:DNA binding"/>
    <property type="evidence" value="ECO:0007669"/>
    <property type="project" value="UniProtKB-UniRule"/>
</dbReference>
<feature type="domain" description="HTH tetR-type" evidence="3">
    <location>
        <begin position="5"/>
        <end position="65"/>
    </location>
</feature>
<evidence type="ECO:0000259" key="3">
    <source>
        <dbReference type="PROSITE" id="PS50977"/>
    </source>
</evidence>
<dbReference type="InterPro" id="IPR050624">
    <property type="entry name" value="HTH-type_Tx_Regulator"/>
</dbReference>
<dbReference type="HOGENOM" id="CLU_069356_12_2_0"/>